<sequence length="104" mass="12284">MKHRLAIDCLYVFIVLENSVLSSLPLFYLLFLKMQNKVLNNLIRLQRTFLWVEKMVLLKLLGLDGIKFVDRRDVWVGNDNLKHLFPCLYQVSLNKEAYIVEIGE</sequence>
<evidence type="ECO:0000313" key="2">
    <source>
        <dbReference type="EMBL" id="RDX78409.1"/>
    </source>
</evidence>
<proteinExistence type="predicted"/>
<keyword evidence="1" id="KW-1133">Transmembrane helix</keyword>
<keyword evidence="3" id="KW-1185">Reference proteome</keyword>
<evidence type="ECO:0000313" key="3">
    <source>
        <dbReference type="Proteomes" id="UP000257109"/>
    </source>
</evidence>
<keyword evidence="1" id="KW-0812">Transmembrane</keyword>
<name>A0A371FJB6_MUCPR</name>
<feature type="non-terminal residue" evidence="2">
    <location>
        <position position="1"/>
    </location>
</feature>
<accession>A0A371FJB6</accession>
<reference evidence="2" key="1">
    <citation type="submission" date="2018-05" db="EMBL/GenBank/DDBJ databases">
        <title>Draft genome of Mucuna pruriens seed.</title>
        <authorList>
            <person name="Nnadi N.E."/>
            <person name="Vos R."/>
            <person name="Hasami M.H."/>
            <person name="Devisetty U.K."/>
            <person name="Aguiy J.C."/>
        </authorList>
    </citation>
    <scope>NUCLEOTIDE SEQUENCE [LARGE SCALE GENOMIC DNA]</scope>
    <source>
        <strain evidence="2">JCA_2017</strain>
    </source>
</reference>
<protein>
    <submittedName>
        <fullName evidence="2">Uncharacterized protein</fullName>
    </submittedName>
</protein>
<keyword evidence="1" id="KW-0472">Membrane</keyword>
<comment type="caution">
    <text evidence="2">The sequence shown here is derived from an EMBL/GenBank/DDBJ whole genome shotgun (WGS) entry which is preliminary data.</text>
</comment>
<dbReference type="Proteomes" id="UP000257109">
    <property type="component" value="Unassembled WGS sequence"/>
</dbReference>
<dbReference type="AlphaFoldDB" id="A0A371FJB6"/>
<organism evidence="2 3">
    <name type="scientific">Mucuna pruriens</name>
    <name type="common">Velvet bean</name>
    <name type="synonym">Dolichos pruriens</name>
    <dbReference type="NCBI Taxonomy" id="157652"/>
    <lineage>
        <taxon>Eukaryota</taxon>
        <taxon>Viridiplantae</taxon>
        <taxon>Streptophyta</taxon>
        <taxon>Embryophyta</taxon>
        <taxon>Tracheophyta</taxon>
        <taxon>Spermatophyta</taxon>
        <taxon>Magnoliopsida</taxon>
        <taxon>eudicotyledons</taxon>
        <taxon>Gunneridae</taxon>
        <taxon>Pentapetalae</taxon>
        <taxon>rosids</taxon>
        <taxon>fabids</taxon>
        <taxon>Fabales</taxon>
        <taxon>Fabaceae</taxon>
        <taxon>Papilionoideae</taxon>
        <taxon>50 kb inversion clade</taxon>
        <taxon>NPAAA clade</taxon>
        <taxon>indigoferoid/millettioid clade</taxon>
        <taxon>Phaseoleae</taxon>
        <taxon>Mucuna</taxon>
    </lineage>
</organism>
<gene>
    <name evidence="2" type="ORF">CR513_41319</name>
</gene>
<feature type="transmembrane region" description="Helical" evidence="1">
    <location>
        <begin position="12"/>
        <end position="32"/>
    </location>
</feature>
<dbReference type="EMBL" id="QJKJ01008876">
    <property type="protein sequence ID" value="RDX78409.1"/>
    <property type="molecule type" value="Genomic_DNA"/>
</dbReference>
<evidence type="ECO:0000256" key="1">
    <source>
        <dbReference type="SAM" id="Phobius"/>
    </source>
</evidence>